<feature type="compositionally biased region" description="Basic and acidic residues" evidence="2">
    <location>
        <begin position="80"/>
        <end position="95"/>
    </location>
</feature>
<dbReference type="AlphaFoldDB" id="M3Y877"/>
<reference evidence="3" key="1">
    <citation type="submission" date="2024-06" db="UniProtKB">
        <authorList>
            <consortium name="Ensembl"/>
        </authorList>
    </citation>
    <scope>IDENTIFICATION</scope>
</reference>
<sequence length="197" mass="21374">MFKSESPRAPTAVEALIEGVSFETTDETPRNHSEQQGMLSDCVVMRHPNTRHSKGFGFATNATVEEEEAAMNARPHRRTRAVEPKMAASREDSQKHGVHLTVKKIFVGGIKKDTEEYHNDFGSCNNRSSKSGPMRGGYFGGGGGGQHVSDHNQGGYGGSSRSSGRGNKAEQESQRCESKDTGHNRFVNLAKHSGGRA</sequence>
<dbReference type="PANTHER" id="PTHR48026:SF2">
    <property type="entry name" value="HETEROGENEOUS NUCLEAR RIBONUCLEOPROTEIN A1-RELATED"/>
    <property type="match status" value="1"/>
</dbReference>
<evidence type="ECO:0000256" key="1">
    <source>
        <dbReference type="ARBA" id="ARBA00022884"/>
    </source>
</evidence>
<dbReference type="Ensembl" id="ENSMPUT00000007655.1">
    <property type="protein sequence ID" value="ENSMPUP00000007534.1"/>
    <property type="gene ID" value="ENSMPUG00000007590.1"/>
</dbReference>
<dbReference type="GO" id="GO:0000398">
    <property type="term" value="P:mRNA splicing, via spliceosome"/>
    <property type="evidence" value="ECO:0007669"/>
    <property type="project" value="TreeGrafter"/>
</dbReference>
<dbReference type="Gene3D" id="3.30.70.330">
    <property type="match status" value="1"/>
</dbReference>
<proteinExistence type="predicted"/>
<evidence type="ECO:0008006" key="4">
    <source>
        <dbReference type="Google" id="ProtNLM"/>
    </source>
</evidence>
<dbReference type="eggNOG" id="KOG0118">
    <property type="taxonomic scope" value="Eukaryota"/>
</dbReference>
<accession>M3Y877</accession>
<dbReference type="InterPro" id="IPR012677">
    <property type="entry name" value="Nucleotide-bd_a/b_plait_sf"/>
</dbReference>
<dbReference type="GO" id="GO:0003730">
    <property type="term" value="F:mRNA 3'-UTR binding"/>
    <property type="evidence" value="ECO:0007669"/>
    <property type="project" value="TreeGrafter"/>
</dbReference>
<feature type="compositionally biased region" description="Gly residues" evidence="2">
    <location>
        <begin position="134"/>
        <end position="146"/>
    </location>
</feature>
<feature type="compositionally biased region" description="Polar residues" evidence="2">
    <location>
        <begin position="122"/>
        <end position="131"/>
    </location>
</feature>
<feature type="region of interest" description="Disordered" evidence="2">
    <location>
        <begin position="19"/>
        <end position="38"/>
    </location>
</feature>
<protein>
    <recommendedName>
        <fullName evidence="4">RRM domain-containing protein</fullName>
    </recommendedName>
</protein>
<evidence type="ECO:0000256" key="2">
    <source>
        <dbReference type="SAM" id="MobiDB-lite"/>
    </source>
</evidence>
<dbReference type="GeneTree" id="ENSGT00950000183123"/>
<dbReference type="InterPro" id="IPR035979">
    <property type="entry name" value="RBD_domain_sf"/>
</dbReference>
<dbReference type="EMBL" id="AEYP01024782">
    <property type="status" value="NOT_ANNOTATED_CDS"/>
    <property type="molecule type" value="Genomic_DNA"/>
</dbReference>
<organism evidence="3">
    <name type="scientific">Mustela putorius furo</name>
    <name type="common">European domestic ferret</name>
    <name type="synonym">Mustela furo</name>
    <dbReference type="NCBI Taxonomy" id="9669"/>
    <lineage>
        <taxon>Eukaryota</taxon>
        <taxon>Metazoa</taxon>
        <taxon>Chordata</taxon>
        <taxon>Craniata</taxon>
        <taxon>Vertebrata</taxon>
        <taxon>Euteleostomi</taxon>
        <taxon>Mammalia</taxon>
        <taxon>Eutheria</taxon>
        <taxon>Laurasiatheria</taxon>
        <taxon>Carnivora</taxon>
        <taxon>Caniformia</taxon>
        <taxon>Musteloidea</taxon>
        <taxon>Mustelidae</taxon>
        <taxon>Mustelinae</taxon>
        <taxon>Mustela</taxon>
    </lineage>
</organism>
<feature type="region of interest" description="Disordered" evidence="2">
    <location>
        <begin position="66"/>
        <end position="96"/>
    </location>
</feature>
<dbReference type="GO" id="GO:0071013">
    <property type="term" value="C:catalytic step 2 spliceosome"/>
    <property type="evidence" value="ECO:0007669"/>
    <property type="project" value="TreeGrafter"/>
</dbReference>
<dbReference type="HOGENOM" id="CLU_012062_1_4_1"/>
<feature type="region of interest" description="Disordered" evidence="2">
    <location>
        <begin position="116"/>
        <end position="197"/>
    </location>
</feature>
<dbReference type="InParanoid" id="M3Y877"/>
<dbReference type="PANTHER" id="PTHR48026">
    <property type="entry name" value="HOMOLOGOUS TO DROSOPHILA SQD (SQUID) PROTEIN"/>
    <property type="match status" value="1"/>
</dbReference>
<evidence type="ECO:0000313" key="3">
    <source>
        <dbReference type="Ensembl" id="ENSMPUP00000007534.1"/>
    </source>
</evidence>
<name>M3Y877_MUSPF</name>
<dbReference type="SUPFAM" id="SSF54928">
    <property type="entry name" value="RNA-binding domain, RBD"/>
    <property type="match status" value="1"/>
</dbReference>
<keyword evidence="1" id="KW-0694">RNA-binding</keyword>
<dbReference type="STRING" id="9669.ENSMPUP00000007534"/>
<feature type="compositionally biased region" description="Basic and acidic residues" evidence="2">
    <location>
        <begin position="167"/>
        <end position="183"/>
    </location>
</feature>